<dbReference type="KEGG" id="rhox:RBB84_15955"/>
<evidence type="ECO:0000313" key="2">
    <source>
        <dbReference type="EMBL" id="XBW02801.1"/>
    </source>
</evidence>
<reference evidence="2" key="1">
    <citation type="submission" date="2023-08" db="EMBL/GenBank/DDBJ databases">
        <title>The novel hydrolase IpcH responsible for the initial isoprocarb degradation step in Rhodococcus sp. D-6.</title>
        <authorList>
            <person name="Zhu Q."/>
        </authorList>
    </citation>
    <scope>NUCLEOTIDE SEQUENCE</scope>
    <source>
        <strain evidence="2">D-6</strain>
    </source>
</reference>
<organism evidence="2">
    <name type="scientific">Rhodococcus sp. D-6</name>
    <dbReference type="NCBI Taxonomy" id="1387842"/>
    <lineage>
        <taxon>Bacteria</taxon>
        <taxon>Bacillati</taxon>
        <taxon>Actinomycetota</taxon>
        <taxon>Actinomycetes</taxon>
        <taxon>Mycobacteriales</taxon>
        <taxon>Nocardiaceae</taxon>
        <taxon>Rhodococcus</taxon>
    </lineage>
</organism>
<proteinExistence type="predicted"/>
<evidence type="ECO:0000256" key="1">
    <source>
        <dbReference type="SAM" id="MobiDB-lite"/>
    </source>
</evidence>
<protein>
    <submittedName>
        <fullName evidence="2">Uncharacterized protein</fullName>
    </submittedName>
</protein>
<feature type="compositionally biased region" description="Basic and acidic residues" evidence="1">
    <location>
        <begin position="1"/>
        <end position="15"/>
    </location>
</feature>
<accession>A0AAU7UT18</accession>
<dbReference type="RefSeq" id="WP_064256182.1">
    <property type="nucleotide sequence ID" value="NZ_CP132970.1"/>
</dbReference>
<feature type="region of interest" description="Disordered" evidence="1">
    <location>
        <begin position="1"/>
        <end position="80"/>
    </location>
</feature>
<gene>
    <name evidence="2" type="ORF">RBB84_15955</name>
</gene>
<feature type="compositionally biased region" description="Basic and acidic residues" evidence="1">
    <location>
        <begin position="30"/>
        <end position="39"/>
    </location>
</feature>
<sequence>MERGSDKHGPKKDDALAEETEGMIRANRPTRADEARDPEPPADDDPDVRPWHTEGPGGGASEGGASEGGGPEGGGSAGSA</sequence>
<name>A0AAU7UT18_9NOCA</name>
<dbReference type="AlphaFoldDB" id="A0AAU7UT18"/>
<feature type="compositionally biased region" description="Gly residues" evidence="1">
    <location>
        <begin position="55"/>
        <end position="80"/>
    </location>
</feature>
<dbReference type="EMBL" id="CP132970">
    <property type="protein sequence ID" value="XBW02801.1"/>
    <property type="molecule type" value="Genomic_DNA"/>
</dbReference>